<dbReference type="PROSITE" id="PS50850">
    <property type="entry name" value="MFS"/>
    <property type="match status" value="1"/>
</dbReference>
<keyword evidence="5 6" id="KW-0472">Membrane</keyword>
<dbReference type="Proteomes" id="UP000199470">
    <property type="component" value="Unassembled WGS sequence"/>
</dbReference>
<reference evidence="8 9" key="1">
    <citation type="submission" date="2016-10" db="EMBL/GenBank/DDBJ databases">
        <authorList>
            <person name="de Groot N.N."/>
        </authorList>
    </citation>
    <scope>NUCLEOTIDE SEQUENCE [LARGE SCALE GENOMIC DNA]</scope>
    <source>
        <strain evidence="8 9">ATCC 43154</strain>
    </source>
</reference>
<gene>
    <name evidence="8" type="ORF">SAMN02982985_00133</name>
</gene>
<dbReference type="RefSeq" id="WP_245774018.1">
    <property type="nucleotide sequence ID" value="NZ_FOTW01000004.1"/>
</dbReference>
<keyword evidence="9" id="KW-1185">Reference proteome</keyword>
<dbReference type="InterPro" id="IPR020846">
    <property type="entry name" value="MFS_dom"/>
</dbReference>
<accession>A0A1I4HNR2</accession>
<evidence type="ECO:0000256" key="3">
    <source>
        <dbReference type="ARBA" id="ARBA00022692"/>
    </source>
</evidence>
<feature type="transmembrane region" description="Helical" evidence="6">
    <location>
        <begin position="55"/>
        <end position="78"/>
    </location>
</feature>
<evidence type="ECO:0000313" key="9">
    <source>
        <dbReference type="Proteomes" id="UP000199470"/>
    </source>
</evidence>
<feature type="transmembrane region" description="Helical" evidence="6">
    <location>
        <begin position="144"/>
        <end position="163"/>
    </location>
</feature>
<feature type="transmembrane region" description="Helical" evidence="6">
    <location>
        <begin position="349"/>
        <end position="375"/>
    </location>
</feature>
<feature type="transmembrane region" description="Helical" evidence="6">
    <location>
        <begin position="116"/>
        <end position="137"/>
    </location>
</feature>
<evidence type="ECO:0000259" key="7">
    <source>
        <dbReference type="PROSITE" id="PS50850"/>
    </source>
</evidence>
<dbReference type="PANTHER" id="PTHR43124:SF3">
    <property type="entry name" value="CHLORAMPHENICOL EFFLUX PUMP RV0191"/>
    <property type="match status" value="1"/>
</dbReference>
<dbReference type="GO" id="GO:0005886">
    <property type="term" value="C:plasma membrane"/>
    <property type="evidence" value="ECO:0007669"/>
    <property type="project" value="UniProtKB-SubCell"/>
</dbReference>
<dbReference type="AlphaFoldDB" id="A0A1I4HNR2"/>
<organism evidence="8 9">
    <name type="scientific">Rugamonas rubra</name>
    <dbReference type="NCBI Taxonomy" id="758825"/>
    <lineage>
        <taxon>Bacteria</taxon>
        <taxon>Pseudomonadati</taxon>
        <taxon>Pseudomonadota</taxon>
        <taxon>Betaproteobacteria</taxon>
        <taxon>Burkholderiales</taxon>
        <taxon>Oxalobacteraceae</taxon>
        <taxon>Telluria group</taxon>
        <taxon>Rugamonas</taxon>
    </lineage>
</organism>
<dbReference type="InterPro" id="IPR036259">
    <property type="entry name" value="MFS_trans_sf"/>
</dbReference>
<evidence type="ECO:0000256" key="2">
    <source>
        <dbReference type="ARBA" id="ARBA00022475"/>
    </source>
</evidence>
<sequence length="429" mass="44607">MDAPARAPRPMSGAALFGLLFLPYALGHFLSCMMRTVNAILVPQLTAELALTPAQLGLLSSVFYFAFALAQLPVGVALDRWGPRRVQPPMLLLAALGALAFAHGGGYAELLCARGLIGLGLGGCFMSAVKAISTWIAPARLPTVHGCLIAVGGLGAAAATVPVRLALRHTDWHGLFVVLAGAAAALALLIHVATPAAPAPPPRRRAPGLRGLGQVYRHPAFRDTAALMLVPHMVFFGVQGLWIGRWLSEAARCSEAETAQLLYYGMAAIVVGAVLVGLLTEWAGRRGVAPLDVAAAGVALFLLVQLGLACNYAPLQRPLAVLFTLVGTVTGIEYTIIAQRMPAGLTGRAATCLNLLIFLGAFAVQAGFGLVLDWWPAGAGQGHPAAAYQLAFGLLLALQLPGLLRFLALRRGGGAASGRMACRPPRAAL</sequence>
<feature type="transmembrane region" description="Helical" evidence="6">
    <location>
        <begin position="90"/>
        <end position="110"/>
    </location>
</feature>
<feature type="transmembrane region" description="Helical" evidence="6">
    <location>
        <begin position="387"/>
        <end position="409"/>
    </location>
</feature>
<dbReference type="InterPro" id="IPR050189">
    <property type="entry name" value="MFS_Efflux_Transporters"/>
</dbReference>
<name>A0A1I4HNR2_9BURK</name>
<evidence type="ECO:0000313" key="8">
    <source>
        <dbReference type="EMBL" id="SFL43869.1"/>
    </source>
</evidence>
<dbReference type="PANTHER" id="PTHR43124">
    <property type="entry name" value="PURINE EFFLUX PUMP PBUE"/>
    <property type="match status" value="1"/>
</dbReference>
<evidence type="ECO:0000256" key="6">
    <source>
        <dbReference type="SAM" id="Phobius"/>
    </source>
</evidence>
<evidence type="ECO:0000256" key="4">
    <source>
        <dbReference type="ARBA" id="ARBA00022989"/>
    </source>
</evidence>
<proteinExistence type="predicted"/>
<dbReference type="Gene3D" id="1.20.1250.20">
    <property type="entry name" value="MFS general substrate transporter like domains"/>
    <property type="match status" value="1"/>
</dbReference>
<dbReference type="STRING" id="758825.SAMN02982985_00133"/>
<feature type="transmembrane region" description="Helical" evidence="6">
    <location>
        <begin position="175"/>
        <end position="199"/>
    </location>
</feature>
<comment type="subcellular location">
    <subcellularLocation>
        <location evidence="1">Cell membrane</location>
        <topology evidence="1">Multi-pass membrane protein</topology>
    </subcellularLocation>
</comment>
<dbReference type="GO" id="GO:0022857">
    <property type="term" value="F:transmembrane transporter activity"/>
    <property type="evidence" value="ECO:0007669"/>
    <property type="project" value="InterPro"/>
</dbReference>
<feature type="transmembrane region" description="Helical" evidence="6">
    <location>
        <begin position="261"/>
        <end position="279"/>
    </location>
</feature>
<keyword evidence="4 6" id="KW-1133">Transmembrane helix</keyword>
<evidence type="ECO:0000256" key="5">
    <source>
        <dbReference type="ARBA" id="ARBA00023136"/>
    </source>
</evidence>
<dbReference type="SUPFAM" id="SSF103473">
    <property type="entry name" value="MFS general substrate transporter"/>
    <property type="match status" value="1"/>
</dbReference>
<keyword evidence="2" id="KW-1003">Cell membrane</keyword>
<dbReference type="InterPro" id="IPR011701">
    <property type="entry name" value="MFS"/>
</dbReference>
<feature type="transmembrane region" description="Helical" evidence="6">
    <location>
        <begin position="220"/>
        <end position="241"/>
    </location>
</feature>
<protein>
    <submittedName>
        <fullName evidence="8">Nitrate/nitrite transporter NarK</fullName>
    </submittedName>
</protein>
<dbReference type="EMBL" id="FOTW01000004">
    <property type="protein sequence ID" value="SFL43869.1"/>
    <property type="molecule type" value="Genomic_DNA"/>
</dbReference>
<evidence type="ECO:0000256" key="1">
    <source>
        <dbReference type="ARBA" id="ARBA00004651"/>
    </source>
</evidence>
<feature type="domain" description="Major facilitator superfamily (MFS) profile" evidence="7">
    <location>
        <begin position="20"/>
        <end position="414"/>
    </location>
</feature>
<keyword evidence="3 6" id="KW-0812">Transmembrane</keyword>
<feature type="transmembrane region" description="Helical" evidence="6">
    <location>
        <begin position="291"/>
        <end position="314"/>
    </location>
</feature>
<dbReference type="Pfam" id="PF07690">
    <property type="entry name" value="MFS_1"/>
    <property type="match status" value="1"/>
</dbReference>